<keyword evidence="2" id="KW-0812">Transmembrane</keyword>
<gene>
    <name evidence="3" type="ORF">SAMN05444817_103246</name>
</gene>
<keyword evidence="4" id="KW-1185">Reference proteome</keyword>
<evidence type="ECO:0000256" key="2">
    <source>
        <dbReference type="SAM" id="Phobius"/>
    </source>
</evidence>
<feature type="region of interest" description="Disordered" evidence="1">
    <location>
        <begin position="177"/>
        <end position="214"/>
    </location>
</feature>
<keyword evidence="2" id="KW-0472">Membrane</keyword>
<evidence type="ECO:0000313" key="3">
    <source>
        <dbReference type="EMBL" id="SIS43783.1"/>
    </source>
</evidence>
<evidence type="ECO:0000313" key="4">
    <source>
        <dbReference type="Proteomes" id="UP000186292"/>
    </source>
</evidence>
<feature type="transmembrane region" description="Helical" evidence="2">
    <location>
        <begin position="32"/>
        <end position="51"/>
    </location>
</feature>
<protein>
    <submittedName>
        <fullName evidence="3">Uncharacterized protein</fullName>
    </submittedName>
</protein>
<sequence>MINMLDDATPNPDLASLEKQRAGTVDLGARRWVLAAAAAVYAASLFLPFAGDAAGWQMLTFTEPDGVDVAIGERVFALLSFLCLAVFTLLLVIMRRTTFALFAWMAGCVSLVAALLGLWLRQTGNTADSTGAGMYLAIACVIVAVPLLTAAWMRRDPEQQKMEALRREHTDFNPVADAQADAGRQSVRRAENAGTLIDDRRARAAQRHRRDEGR</sequence>
<feature type="transmembrane region" description="Helical" evidence="2">
    <location>
        <begin position="71"/>
        <end position="92"/>
    </location>
</feature>
<feature type="transmembrane region" description="Helical" evidence="2">
    <location>
        <begin position="132"/>
        <end position="153"/>
    </location>
</feature>
<evidence type="ECO:0000256" key="1">
    <source>
        <dbReference type="SAM" id="MobiDB-lite"/>
    </source>
</evidence>
<reference evidence="4" key="1">
    <citation type="submission" date="2017-01" db="EMBL/GenBank/DDBJ databases">
        <authorList>
            <person name="Varghese N."/>
            <person name="Submissions S."/>
        </authorList>
    </citation>
    <scope>NUCLEOTIDE SEQUENCE [LARGE SCALE GENOMIC DNA]</scope>
    <source>
        <strain evidence="4">DSM 44531</strain>
    </source>
</reference>
<dbReference type="Proteomes" id="UP000186292">
    <property type="component" value="Unassembled WGS sequence"/>
</dbReference>
<organism evidence="3 4">
    <name type="scientific">Corynebacterium appendicis CIP 107643</name>
    <dbReference type="NCBI Taxonomy" id="1161099"/>
    <lineage>
        <taxon>Bacteria</taxon>
        <taxon>Bacillati</taxon>
        <taxon>Actinomycetota</taxon>
        <taxon>Actinomycetes</taxon>
        <taxon>Mycobacteriales</taxon>
        <taxon>Corynebacteriaceae</taxon>
        <taxon>Corynebacterium</taxon>
    </lineage>
</organism>
<dbReference type="AlphaFoldDB" id="A0A1N7J346"/>
<dbReference type="STRING" id="1161099.SAMN05444817_103246"/>
<dbReference type="EMBL" id="FTOF01000003">
    <property type="protein sequence ID" value="SIS43783.1"/>
    <property type="molecule type" value="Genomic_DNA"/>
</dbReference>
<proteinExistence type="predicted"/>
<feature type="transmembrane region" description="Helical" evidence="2">
    <location>
        <begin position="99"/>
        <end position="120"/>
    </location>
</feature>
<keyword evidence="2" id="KW-1133">Transmembrane helix</keyword>
<name>A0A1N7J346_9CORY</name>
<accession>A0A1N7J346</accession>